<organism evidence="2 3">
    <name type="scientific">Gigaspora margarita</name>
    <dbReference type="NCBI Taxonomy" id="4874"/>
    <lineage>
        <taxon>Eukaryota</taxon>
        <taxon>Fungi</taxon>
        <taxon>Fungi incertae sedis</taxon>
        <taxon>Mucoromycota</taxon>
        <taxon>Glomeromycotina</taxon>
        <taxon>Glomeromycetes</taxon>
        <taxon>Diversisporales</taxon>
        <taxon>Gigasporaceae</taxon>
        <taxon>Gigaspora</taxon>
    </lineage>
</organism>
<sequence length="129" mass="15245">MVAKAVEKMHFREEKDEKLQKRKLMIQGIIPVSLEKETLEERRLKNQTFKALNKGFYEVIWRLKCEAVAEKKRKKIPETGNENEEEEIKQSKKRQRTKKSNKKNNIASGQSRESSLKFIVRLKKLCING</sequence>
<name>A0ABN7VBW6_GIGMA</name>
<proteinExistence type="predicted"/>
<gene>
    <name evidence="2" type="ORF">GMARGA_LOCUS16853</name>
</gene>
<protein>
    <submittedName>
        <fullName evidence="2">44895_t:CDS:1</fullName>
    </submittedName>
</protein>
<comment type="caution">
    <text evidence="2">The sequence shown here is derived from an EMBL/GenBank/DDBJ whole genome shotgun (WGS) entry which is preliminary data.</text>
</comment>
<evidence type="ECO:0000313" key="2">
    <source>
        <dbReference type="EMBL" id="CAG8755450.1"/>
    </source>
</evidence>
<evidence type="ECO:0000256" key="1">
    <source>
        <dbReference type="SAM" id="MobiDB-lite"/>
    </source>
</evidence>
<accession>A0ABN7VBW6</accession>
<reference evidence="2 3" key="1">
    <citation type="submission" date="2021-06" db="EMBL/GenBank/DDBJ databases">
        <authorList>
            <person name="Kallberg Y."/>
            <person name="Tangrot J."/>
            <person name="Rosling A."/>
        </authorList>
    </citation>
    <scope>NUCLEOTIDE SEQUENCE [LARGE SCALE GENOMIC DNA]</scope>
    <source>
        <strain evidence="2 3">120-4 pot B 10/14</strain>
    </source>
</reference>
<feature type="compositionally biased region" description="Basic residues" evidence="1">
    <location>
        <begin position="91"/>
        <end position="102"/>
    </location>
</feature>
<dbReference type="EMBL" id="CAJVQB010012436">
    <property type="protein sequence ID" value="CAG8755450.1"/>
    <property type="molecule type" value="Genomic_DNA"/>
</dbReference>
<feature type="region of interest" description="Disordered" evidence="1">
    <location>
        <begin position="72"/>
        <end position="113"/>
    </location>
</feature>
<keyword evidence="3" id="KW-1185">Reference proteome</keyword>
<evidence type="ECO:0000313" key="3">
    <source>
        <dbReference type="Proteomes" id="UP000789901"/>
    </source>
</evidence>
<dbReference type="Proteomes" id="UP000789901">
    <property type="component" value="Unassembled WGS sequence"/>
</dbReference>